<reference evidence="2" key="1">
    <citation type="journal article" date="2004" name="Nature">
        <title>Genome duplication in the teleost fish Tetraodon nigroviridis reveals the early vertebrate proto-karyotype.</title>
        <authorList>
            <person name="Jaillon O."/>
            <person name="Aury J.-M."/>
            <person name="Brunet F."/>
            <person name="Petit J.-L."/>
            <person name="Stange-Thomann N."/>
            <person name="Mauceli E."/>
            <person name="Bouneau L."/>
            <person name="Fischer C."/>
            <person name="Ozouf-Costaz C."/>
            <person name="Bernot A."/>
            <person name="Nicaud S."/>
            <person name="Jaffe D."/>
            <person name="Fisher S."/>
            <person name="Lutfalla G."/>
            <person name="Dossat C."/>
            <person name="Segurens B."/>
            <person name="Dasilva C."/>
            <person name="Salanoubat M."/>
            <person name="Levy M."/>
            <person name="Boudet N."/>
            <person name="Castellano S."/>
            <person name="Anthouard V."/>
            <person name="Jubin C."/>
            <person name="Castelli V."/>
            <person name="Katinka M."/>
            <person name="Vacherie B."/>
            <person name="Biemont C."/>
            <person name="Skalli Z."/>
            <person name="Cattolico L."/>
            <person name="Poulain J."/>
            <person name="De Berardinis V."/>
            <person name="Cruaud C."/>
            <person name="Duprat S."/>
            <person name="Brottier P."/>
            <person name="Coutanceau J.-P."/>
            <person name="Gouzy J."/>
            <person name="Parra G."/>
            <person name="Lardier G."/>
            <person name="Chapple C."/>
            <person name="McKernan K.J."/>
            <person name="McEwan P."/>
            <person name="Bosak S."/>
            <person name="Kellis M."/>
            <person name="Volff J.-N."/>
            <person name="Guigo R."/>
            <person name="Zody M.C."/>
            <person name="Mesirov J."/>
            <person name="Lindblad-Toh K."/>
            <person name="Birren B."/>
            <person name="Nusbaum C."/>
            <person name="Kahn D."/>
            <person name="Robinson-Rechavi M."/>
            <person name="Laudet V."/>
            <person name="Schachter V."/>
            <person name="Quetier F."/>
            <person name="Saurin W."/>
            <person name="Scarpelli C."/>
            <person name="Wincker P."/>
            <person name="Lander E.S."/>
            <person name="Weissenbach J."/>
            <person name="Roest Crollius H."/>
        </authorList>
    </citation>
    <scope>NUCLEOTIDE SEQUENCE [LARGE SCALE GENOMIC DNA]</scope>
</reference>
<evidence type="ECO:0000256" key="1">
    <source>
        <dbReference type="SAM" id="MobiDB-lite"/>
    </source>
</evidence>
<dbReference type="EMBL" id="CAAE01014637">
    <property type="protein sequence ID" value="CAG01282.1"/>
    <property type="molecule type" value="Genomic_DNA"/>
</dbReference>
<dbReference type="AlphaFoldDB" id="Q4SDK0"/>
<protein>
    <submittedName>
        <fullName evidence="2">(spotted green pufferfish) hypothetical protein</fullName>
    </submittedName>
</protein>
<feature type="compositionally biased region" description="Basic and acidic residues" evidence="1">
    <location>
        <begin position="1"/>
        <end position="23"/>
    </location>
</feature>
<evidence type="ECO:0000313" key="2">
    <source>
        <dbReference type="EMBL" id="CAG01282.1"/>
    </source>
</evidence>
<organism evidence="2">
    <name type="scientific">Tetraodon nigroviridis</name>
    <name type="common">Spotted green pufferfish</name>
    <name type="synonym">Chelonodon nigroviridis</name>
    <dbReference type="NCBI Taxonomy" id="99883"/>
    <lineage>
        <taxon>Eukaryota</taxon>
        <taxon>Metazoa</taxon>
        <taxon>Chordata</taxon>
        <taxon>Craniata</taxon>
        <taxon>Vertebrata</taxon>
        <taxon>Euteleostomi</taxon>
        <taxon>Actinopterygii</taxon>
        <taxon>Neopterygii</taxon>
        <taxon>Teleostei</taxon>
        <taxon>Neoteleostei</taxon>
        <taxon>Acanthomorphata</taxon>
        <taxon>Eupercaria</taxon>
        <taxon>Tetraodontiformes</taxon>
        <taxon>Tetradontoidea</taxon>
        <taxon>Tetraodontidae</taxon>
        <taxon>Tetraodon</taxon>
    </lineage>
</organism>
<feature type="compositionally biased region" description="Basic and acidic residues" evidence="1">
    <location>
        <begin position="90"/>
        <end position="115"/>
    </location>
</feature>
<feature type="region of interest" description="Disordered" evidence="1">
    <location>
        <begin position="1"/>
        <end position="170"/>
    </location>
</feature>
<sequence length="230" mass="24831">MPLEGNVEKPAEEPAQTDERGALFEESDGSTESEIPADLDYAADSGLLQAPQTPTPPKQPDSRLLLETGGKGGEEELPTATDDFEQEAEDGGKMSEDHEDKLATSKDPSAHEQDQKLNGVTPDLEESSELLMSKTGRKEEQKSARHSKRKTKKQKKNQRGSTVGMNPVQIRATVDLYPSSRSALAGHVHGPQAPAGGLTPYPNTLTEESADRLIFLKTSTRSVSSLPKQA</sequence>
<feature type="region of interest" description="Disordered" evidence="1">
    <location>
        <begin position="183"/>
        <end position="204"/>
    </location>
</feature>
<comment type="caution">
    <text evidence="2">The sequence shown here is derived from an EMBL/GenBank/DDBJ whole genome shotgun (WGS) entry which is preliminary data.</text>
</comment>
<gene>
    <name evidence="2" type="ORF">GSTENG00020000001</name>
</gene>
<feature type="compositionally biased region" description="Acidic residues" evidence="1">
    <location>
        <begin position="25"/>
        <end position="37"/>
    </location>
</feature>
<name>Q4SDK0_TETNG</name>
<reference evidence="2" key="2">
    <citation type="submission" date="2004-02" db="EMBL/GenBank/DDBJ databases">
        <authorList>
            <consortium name="Genoscope"/>
            <consortium name="Whitehead Institute Centre for Genome Research"/>
        </authorList>
    </citation>
    <scope>NUCLEOTIDE SEQUENCE</scope>
</reference>
<proteinExistence type="predicted"/>
<dbReference type="KEGG" id="tng:GSTEN00020000G001"/>
<accession>Q4SDK0</accession>
<feature type="compositionally biased region" description="Basic residues" evidence="1">
    <location>
        <begin position="144"/>
        <end position="158"/>
    </location>
</feature>